<dbReference type="OrthoDB" id="280558at2"/>
<proteinExistence type="predicted"/>
<dbReference type="EMBL" id="CP017641">
    <property type="protein sequence ID" value="APZ93782.1"/>
    <property type="molecule type" value="Genomic_DNA"/>
</dbReference>
<gene>
    <name evidence="1" type="ORF">Fuma_03400</name>
</gene>
<organism evidence="1 2">
    <name type="scientific">Fuerstiella marisgermanici</name>
    <dbReference type="NCBI Taxonomy" id="1891926"/>
    <lineage>
        <taxon>Bacteria</taxon>
        <taxon>Pseudomonadati</taxon>
        <taxon>Planctomycetota</taxon>
        <taxon>Planctomycetia</taxon>
        <taxon>Planctomycetales</taxon>
        <taxon>Planctomycetaceae</taxon>
        <taxon>Fuerstiella</taxon>
    </lineage>
</organism>
<sequence>MTTSTSDEFATYLHPFRQLPNLQKRVLFVLKALPPDVQQDFLGDHRFRVELDNYEPGKGWTLFMPTPGPDGGGSRCVVLKPKLDAASEAFAQYVIAHEFAHAFLRNGGWGEITDVEEAADALAATWGFCRPVA</sequence>
<accession>A0A1P8WIA1</accession>
<name>A0A1P8WIA1_9PLAN</name>
<keyword evidence="2" id="KW-1185">Reference proteome</keyword>
<dbReference type="STRING" id="1891926.Fuma_03400"/>
<reference evidence="1 2" key="1">
    <citation type="journal article" date="2016" name="Front. Microbiol.">
        <title>Fuerstia marisgermanicae gen. nov., sp. nov., an Unusual Member of the Phylum Planctomycetes from the German Wadden Sea.</title>
        <authorList>
            <person name="Kohn T."/>
            <person name="Heuer A."/>
            <person name="Jogler M."/>
            <person name="Vollmers J."/>
            <person name="Boedeker C."/>
            <person name="Bunk B."/>
            <person name="Rast P."/>
            <person name="Borchert D."/>
            <person name="Glockner I."/>
            <person name="Freese H.M."/>
            <person name="Klenk H.P."/>
            <person name="Overmann J."/>
            <person name="Kaster A.K."/>
            <person name="Rohde M."/>
            <person name="Wiegand S."/>
            <person name="Jogler C."/>
        </authorList>
    </citation>
    <scope>NUCLEOTIDE SEQUENCE [LARGE SCALE GENOMIC DNA]</scope>
    <source>
        <strain evidence="1 2">NH11</strain>
    </source>
</reference>
<dbReference type="RefSeq" id="WP_083732115.1">
    <property type="nucleotide sequence ID" value="NZ_CP017641.1"/>
</dbReference>
<evidence type="ECO:0000313" key="1">
    <source>
        <dbReference type="EMBL" id="APZ93782.1"/>
    </source>
</evidence>
<dbReference type="Proteomes" id="UP000187735">
    <property type="component" value="Chromosome"/>
</dbReference>
<dbReference type="KEGG" id="fmr:Fuma_03400"/>
<protein>
    <submittedName>
        <fullName evidence="1">Uncharacterized protein</fullName>
    </submittedName>
</protein>
<dbReference type="AlphaFoldDB" id="A0A1P8WIA1"/>
<evidence type="ECO:0000313" key="2">
    <source>
        <dbReference type="Proteomes" id="UP000187735"/>
    </source>
</evidence>